<dbReference type="SMART" id="SM00184">
    <property type="entry name" value="RING"/>
    <property type="match status" value="1"/>
</dbReference>
<dbReference type="PANTHER" id="PTHR46858:SF11">
    <property type="entry name" value="LIGASE, PUTATIVE-RELATED"/>
    <property type="match status" value="1"/>
</dbReference>
<keyword evidence="6" id="KW-1133">Transmembrane helix</keyword>
<dbReference type="GO" id="GO:0008270">
    <property type="term" value="F:zinc ion binding"/>
    <property type="evidence" value="ECO:0007669"/>
    <property type="project" value="UniProtKB-KW"/>
</dbReference>
<accession>A0AAD9WRT1</accession>
<dbReference type="Proteomes" id="UP001280121">
    <property type="component" value="Unassembled WGS sequence"/>
</dbReference>
<feature type="compositionally biased region" description="Basic and acidic residues" evidence="5">
    <location>
        <begin position="1"/>
        <end position="11"/>
    </location>
</feature>
<evidence type="ECO:0000256" key="2">
    <source>
        <dbReference type="ARBA" id="ARBA00022771"/>
    </source>
</evidence>
<dbReference type="Pfam" id="PF16041">
    <property type="entry name" value="APD1-4_M"/>
    <property type="match status" value="1"/>
</dbReference>
<evidence type="ECO:0000259" key="7">
    <source>
        <dbReference type="PROSITE" id="PS50089"/>
    </source>
</evidence>
<feature type="region of interest" description="Disordered" evidence="5">
    <location>
        <begin position="1"/>
        <end position="53"/>
    </location>
</feature>
<dbReference type="GO" id="GO:0061630">
    <property type="term" value="F:ubiquitin protein ligase activity"/>
    <property type="evidence" value="ECO:0007669"/>
    <property type="project" value="TreeGrafter"/>
</dbReference>
<keyword evidence="2 4" id="KW-0863">Zinc-finger</keyword>
<dbReference type="Pfam" id="PF16040">
    <property type="entry name" value="APD1-4_N"/>
    <property type="match status" value="1"/>
</dbReference>
<keyword evidence="1" id="KW-0479">Metal-binding</keyword>
<evidence type="ECO:0000256" key="6">
    <source>
        <dbReference type="SAM" id="Phobius"/>
    </source>
</evidence>
<evidence type="ECO:0000313" key="9">
    <source>
        <dbReference type="Proteomes" id="UP001280121"/>
    </source>
</evidence>
<dbReference type="Gene3D" id="3.30.40.10">
    <property type="entry name" value="Zinc/RING finger domain, C3HC4 (zinc finger)"/>
    <property type="match status" value="1"/>
</dbReference>
<dbReference type="PANTHER" id="PTHR46858">
    <property type="entry name" value="OS05G0521000 PROTEIN"/>
    <property type="match status" value="1"/>
</dbReference>
<feature type="compositionally biased region" description="Low complexity" evidence="5">
    <location>
        <begin position="382"/>
        <end position="391"/>
    </location>
</feature>
<name>A0AAD9WRT1_9ROSI</name>
<proteinExistence type="predicted"/>
<dbReference type="InterPro" id="IPR032008">
    <property type="entry name" value="APD1-4_N"/>
</dbReference>
<feature type="region of interest" description="Disordered" evidence="5">
    <location>
        <begin position="379"/>
        <end position="399"/>
    </location>
</feature>
<evidence type="ECO:0000256" key="4">
    <source>
        <dbReference type="PROSITE-ProRule" id="PRU00175"/>
    </source>
</evidence>
<dbReference type="GO" id="GO:0005768">
    <property type="term" value="C:endosome"/>
    <property type="evidence" value="ECO:0007669"/>
    <property type="project" value="TreeGrafter"/>
</dbReference>
<evidence type="ECO:0000313" key="8">
    <source>
        <dbReference type="EMBL" id="KAK2641056.1"/>
    </source>
</evidence>
<organism evidence="8 9">
    <name type="scientific">Dipteronia dyeriana</name>
    <dbReference type="NCBI Taxonomy" id="168575"/>
    <lineage>
        <taxon>Eukaryota</taxon>
        <taxon>Viridiplantae</taxon>
        <taxon>Streptophyta</taxon>
        <taxon>Embryophyta</taxon>
        <taxon>Tracheophyta</taxon>
        <taxon>Spermatophyta</taxon>
        <taxon>Magnoliopsida</taxon>
        <taxon>eudicotyledons</taxon>
        <taxon>Gunneridae</taxon>
        <taxon>Pentapetalae</taxon>
        <taxon>rosids</taxon>
        <taxon>malvids</taxon>
        <taxon>Sapindales</taxon>
        <taxon>Sapindaceae</taxon>
        <taxon>Hippocastanoideae</taxon>
        <taxon>Acereae</taxon>
        <taxon>Dipteronia</taxon>
    </lineage>
</organism>
<feature type="compositionally biased region" description="Pro residues" evidence="5">
    <location>
        <begin position="13"/>
        <end position="22"/>
    </location>
</feature>
<sequence length="458" mass="51311">MEEQPDNHDQQPESPPRSPLLSPPSSSSVSMTQIEENVRTHHQQQQQQEELEARSRPLAYRSNVWLFGFGSPSATVIGDDTWSSFAAAVPFWFLAASLLVIFGFYGSLDLQLNSDYSLLIQPNTFFVQTIKVEQVYQQNSGMLMLYGFRKPPPLDVKKAWTETHNVAVVFDHKEWLYYLNKGSKVDISYAVKAPSSAALSLVIARGRNGLIDWVDDPSDPNQTLSWNIMFGSGEIQQEIPKSDFYYIAVGNLNSQKVEVQLNFTVNAVVYNTSNAYYSCSVGSRKCSLRLYFLRGNLAVLTTTGPTVGAFNDNWNVRISYEPRWISYFVGSGVMTVLLLLTFRLCKTSSQTTTITDAFRIRAGDTGSARNPLLAHKDDDDLWSQTSSSDSPSLDDEDLEGSSNKRICVICYDAPKDCFFLPCGHAASCYACATRIKEEHGLCPMCRKTTKKVQRIFTV</sequence>
<dbReference type="InterPro" id="IPR013083">
    <property type="entry name" value="Znf_RING/FYVE/PHD"/>
</dbReference>
<keyword evidence="3" id="KW-0862">Zinc</keyword>
<gene>
    <name evidence="8" type="ORF">Ddye_022819</name>
</gene>
<reference evidence="8" key="1">
    <citation type="journal article" date="2023" name="Plant J.">
        <title>Genome sequences and population genomics provide insights into the demographic history, inbreeding, and mutation load of two 'living fossil' tree species of Dipteronia.</title>
        <authorList>
            <person name="Feng Y."/>
            <person name="Comes H.P."/>
            <person name="Chen J."/>
            <person name="Zhu S."/>
            <person name="Lu R."/>
            <person name="Zhang X."/>
            <person name="Li P."/>
            <person name="Qiu J."/>
            <person name="Olsen K.M."/>
            <person name="Qiu Y."/>
        </authorList>
    </citation>
    <scope>NUCLEOTIDE SEQUENCE</scope>
    <source>
        <strain evidence="8">KIB01</strain>
    </source>
</reference>
<dbReference type="InterPro" id="IPR001841">
    <property type="entry name" value="Znf_RING"/>
</dbReference>
<keyword evidence="6" id="KW-0812">Transmembrane</keyword>
<keyword evidence="6" id="KW-0472">Membrane</keyword>
<feature type="transmembrane region" description="Helical" evidence="6">
    <location>
        <begin position="82"/>
        <end position="105"/>
    </location>
</feature>
<keyword evidence="9" id="KW-1185">Reference proteome</keyword>
<feature type="domain" description="RING-type" evidence="7">
    <location>
        <begin position="407"/>
        <end position="446"/>
    </location>
</feature>
<protein>
    <recommendedName>
        <fullName evidence="7">RING-type domain-containing protein</fullName>
    </recommendedName>
</protein>
<dbReference type="PROSITE" id="PS50089">
    <property type="entry name" value="ZF_RING_2"/>
    <property type="match status" value="1"/>
</dbReference>
<comment type="caution">
    <text evidence="8">The sequence shown here is derived from an EMBL/GenBank/DDBJ whole genome shotgun (WGS) entry which is preliminary data.</text>
</comment>
<dbReference type="GO" id="GO:0009705">
    <property type="term" value="C:plant-type vacuole membrane"/>
    <property type="evidence" value="ECO:0007669"/>
    <property type="project" value="TreeGrafter"/>
</dbReference>
<feature type="transmembrane region" description="Helical" evidence="6">
    <location>
        <begin position="324"/>
        <end position="344"/>
    </location>
</feature>
<evidence type="ECO:0000256" key="1">
    <source>
        <dbReference type="ARBA" id="ARBA00022723"/>
    </source>
</evidence>
<dbReference type="AlphaFoldDB" id="A0AAD9WRT1"/>
<dbReference type="Pfam" id="PF13920">
    <property type="entry name" value="zf-C3HC4_3"/>
    <property type="match status" value="1"/>
</dbReference>
<dbReference type="EMBL" id="JANJYI010000007">
    <property type="protein sequence ID" value="KAK2641056.1"/>
    <property type="molecule type" value="Genomic_DNA"/>
</dbReference>
<evidence type="ECO:0000256" key="3">
    <source>
        <dbReference type="ARBA" id="ARBA00022833"/>
    </source>
</evidence>
<dbReference type="GO" id="GO:0016567">
    <property type="term" value="P:protein ubiquitination"/>
    <property type="evidence" value="ECO:0007669"/>
    <property type="project" value="TreeGrafter"/>
</dbReference>
<dbReference type="SUPFAM" id="SSF57850">
    <property type="entry name" value="RING/U-box"/>
    <property type="match status" value="1"/>
</dbReference>
<dbReference type="InterPro" id="IPR032010">
    <property type="entry name" value="APD1-4_M"/>
</dbReference>
<evidence type="ECO:0000256" key="5">
    <source>
        <dbReference type="SAM" id="MobiDB-lite"/>
    </source>
</evidence>